<evidence type="ECO:0008006" key="4">
    <source>
        <dbReference type="Google" id="ProtNLM"/>
    </source>
</evidence>
<feature type="region of interest" description="Disordered" evidence="1">
    <location>
        <begin position="253"/>
        <end position="282"/>
    </location>
</feature>
<feature type="region of interest" description="Disordered" evidence="1">
    <location>
        <begin position="163"/>
        <end position="187"/>
    </location>
</feature>
<dbReference type="Proteomes" id="UP000325286">
    <property type="component" value="Chromosome"/>
</dbReference>
<name>A0A5B9QU00_9BACT</name>
<organism evidence="2 3">
    <name type="scientific">Roseimaritima ulvae</name>
    <dbReference type="NCBI Taxonomy" id="980254"/>
    <lineage>
        <taxon>Bacteria</taxon>
        <taxon>Pseudomonadati</taxon>
        <taxon>Planctomycetota</taxon>
        <taxon>Planctomycetia</taxon>
        <taxon>Pirellulales</taxon>
        <taxon>Pirellulaceae</taxon>
        <taxon>Roseimaritima</taxon>
    </lineage>
</organism>
<evidence type="ECO:0000256" key="1">
    <source>
        <dbReference type="SAM" id="MobiDB-lite"/>
    </source>
</evidence>
<evidence type="ECO:0000313" key="2">
    <source>
        <dbReference type="EMBL" id="QEG42537.1"/>
    </source>
</evidence>
<keyword evidence="3" id="KW-1185">Reference proteome</keyword>
<sequence>MPLPPEQSDQLLNEYLDDALGAERLSMVEKALAADPAVALRLEQLREERTERLQAFREDPRFRNVRLSPDFTQRVVAAAAAASALPSRSGTTSQPAAAMAQPAAAMAQPAAAMAQPAAAMAQPAAAMSRLPRWVRPVAVVAGIAAAVLIAVSLFPGQSVLPDPGQNSDRIAQASGPPLDDKPTALPLDPEQAVAGVDTPDTSMEDVRIAAAPRATSDADSMTPTDPETVSPEIVAPEIVTPETVSPSAIAQAMDPAANGGSPDLVPSPDSVPAGDPATNGAPANSIPLNMVLIYEVTQTTRGKANGAVLASLRKAGIEVQAHRAVSDEVVGYLQQAKLVGADVAAEQNADTPRVSILYIEASGKALDRFMVSMFTDTENVAQLRWNVAADPPMAVAVKRLQEVSETDVRHAEDNSVAWQLVSGEGEQVDFAVNADGRPLLPLQRQGWDGISSGDQGADIQSRLILLLR</sequence>
<dbReference type="AlphaFoldDB" id="A0A5B9QU00"/>
<proteinExistence type="predicted"/>
<dbReference type="RefSeq" id="WP_068142703.1">
    <property type="nucleotide sequence ID" value="NZ_CP042914.1"/>
</dbReference>
<dbReference type="KEGG" id="rul:UC8_45770"/>
<accession>A0A5B9QU00</accession>
<reference evidence="2 3" key="1">
    <citation type="submission" date="2019-08" db="EMBL/GenBank/DDBJ databases">
        <title>Deep-cultivation of Planctomycetes and their phenomic and genomic characterization uncovers novel biology.</title>
        <authorList>
            <person name="Wiegand S."/>
            <person name="Jogler M."/>
            <person name="Boedeker C."/>
            <person name="Pinto D."/>
            <person name="Vollmers J."/>
            <person name="Rivas-Marin E."/>
            <person name="Kohn T."/>
            <person name="Peeters S.H."/>
            <person name="Heuer A."/>
            <person name="Rast P."/>
            <person name="Oberbeckmann S."/>
            <person name="Bunk B."/>
            <person name="Jeske O."/>
            <person name="Meyerdierks A."/>
            <person name="Storesund J.E."/>
            <person name="Kallscheuer N."/>
            <person name="Luecker S."/>
            <person name="Lage O.M."/>
            <person name="Pohl T."/>
            <person name="Merkel B.J."/>
            <person name="Hornburger P."/>
            <person name="Mueller R.-W."/>
            <person name="Bruemmer F."/>
            <person name="Labrenz M."/>
            <person name="Spormann A.M."/>
            <person name="Op den Camp H."/>
            <person name="Overmann J."/>
            <person name="Amann R."/>
            <person name="Jetten M.S.M."/>
            <person name="Mascher T."/>
            <person name="Medema M.H."/>
            <person name="Devos D.P."/>
            <person name="Kaster A.-K."/>
            <person name="Ovreas L."/>
            <person name="Rohde M."/>
            <person name="Galperin M.Y."/>
            <person name="Jogler C."/>
        </authorList>
    </citation>
    <scope>NUCLEOTIDE SEQUENCE [LARGE SCALE GENOMIC DNA]</scope>
    <source>
        <strain evidence="2 3">UC8</strain>
    </source>
</reference>
<gene>
    <name evidence="2" type="ORF">UC8_45770</name>
</gene>
<protein>
    <recommendedName>
        <fullName evidence="4">Zinc-finger domain-containing protein</fullName>
    </recommendedName>
</protein>
<dbReference type="EMBL" id="CP042914">
    <property type="protein sequence ID" value="QEG42537.1"/>
    <property type="molecule type" value="Genomic_DNA"/>
</dbReference>
<evidence type="ECO:0000313" key="3">
    <source>
        <dbReference type="Proteomes" id="UP000325286"/>
    </source>
</evidence>
<feature type="region of interest" description="Disordered" evidence="1">
    <location>
        <begin position="211"/>
        <end position="230"/>
    </location>
</feature>
<feature type="compositionally biased region" description="Polar residues" evidence="1">
    <location>
        <begin position="217"/>
        <end position="227"/>
    </location>
</feature>
<feature type="compositionally biased region" description="Low complexity" evidence="1">
    <location>
        <begin position="261"/>
        <end position="272"/>
    </location>
</feature>